<dbReference type="Gene3D" id="1.10.287.130">
    <property type="match status" value="1"/>
</dbReference>
<evidence type="ECO:0000256" key="9">
    <source>
        <dbReference type="ARBA" id="ARBA00023012"/>
    </source>
</evidence>
<feature type="transmembrane region" description="Helical" evidence="11">
    <location>
        <begin position="196"/>
        <end position="216"/>
    </location>
</feature>
<dbReference type="InterPro" id="IPR003594">
    <property type="entry name" value="HATPase_dom"/>
</dbReference>
<dbReference type="PROSITE" id="PS50885">
    <property type="entry name" value="HAMP"/>
    <property type="match status" value="1"/>
</dbReference>
<dbReference type="Gene3D" id="6.10.340.10">
    <property type="match status" value="1"/>
</dbReference>
<dbReference type="InterPro" id="IPR036890">
    <property type="entry name" value="HATPase_C_sf"/>
</dbReference>
<keyword evidence="9" id="KW-0902">Two-component regulatory system</keyword>
<dbReference type="PRINTS" id="PR00344">
    <property type="entry name" value="BCTRLSENSOR"/>
</dbReference>
<sequence length="515" mass="55067">MADPDTPTVTLDTTLATRPAPRRKRAVPARVRIMGWLLLLVAVVSLSTTLVTRNLLLREVDRDVRSALEQEAAELDQVLAEGVDRATGQPFADVRQALSAHLSRQYVDDDEVIVAWTPQSGPMLQDRAEPFRLGAHPEVLDPILASPDHSGASATPAGELRWIRVDATGAAGDRGALVVGYLVDRDRAEVASTVRVLLGVGLLGVVLAGASAWFVAGQILSPVRLVRRAAAEITEHDLTRRITVEGRDDVAALAEQFNAMLDRLERAFATQRRFLDDAGHELRTPITIVSGHLELLGEDPVERAEAVRLCLDELDRMNRMVNDLLLLAKAEQPDFIDARPVEVAELTGDVYAKVRAIGDRRWRLESIGEGVALLDEQRVTQAVVQLAQNAVQHSPEGSEVLIGSLVRPAPGGGSVSFWVADRGPGVRPEDAVAIFERFSRGSTGGAPGHRAGAGLGLAIVRAIAEAHGGFVRLTSAPGAGARFAVEVPLRVPEGEGATVRLPVGGTSGGGSWRES</sequence>
<dbReference type="SMART" id="SM00387">
    <property type="entry name" value="HATPase_c"/>
    <property type="match status" value="1"/>
</dbReference>
<feature type="domain" description="Histidine kinase" evidence="12">
    <location>
        <begin position="277"/>
        <end position="491"/>
    </location>
</feature>
<keyword evidence="5" id="KW-0808">Transferase</keyword>
<dbReference type="PANTHER" id="PTHR45436">
    <property type="entry name" value="SENSOR HISTIDINE KINASE YKOH"/>
    <property type="match status" value="1"/>
</dbReference>
<dbReference type="PANTHER" id="PTHR45436:SF5">
    <property type="entry name" value="SENSOR HISTIDINE KINASE TRCS"/>
    <property type="match status" value="1"/>
</dbReference>
<keyword evidence="7 14" id="KW-0418">Kinase</keyword>
<dbReference type="RefSeq" id="WP_096495843.1">
    <property type="nucleotide sequence ID" value="NZ_CP023445.1"/>
</dbReference>
<evidence type="ECO:0000256" key="1">
    <source>
        <dbReference type="ARBA" id="ARBA00000085"/>
    </source>
</evidence>
<dbReference type="InterPro" id="IPR003661">
    <property type="entry name" value="HisK_dim/P_dom"/>
</dbReference>
<evidence type="ECO:0000256" key="3">
    <source>
        <dbReference type="ARBA" id="ARBA00012438"/>
    </source>
</evidence>
<evidence type="ECO:0000313" key="15">
    <source>
        <dbReference type="Proteomes" id="UP000218505"/>
    </source>
</evidence>
<dbReference type="SMART" id="SM00304">
    <property type="entry name" value="HAMP"/>
    <property type="match status" value="1"/>
</dbReference>
<dbReference type="PROSITE" id="PS50109">
    <property type="entry name" value="HIS_KIN"/>
    <property type="match status" value="1"/>
</dbReference>
<gene>
    <name evidence="14" type="ORF">CNX65_24330</name>
</gene>
<evidence type="ECO:0000256" key="7">
    <source>
        <dbReference type="ARBA" id="ARBA00022777"/>
    </source>
</evidence>
<keyword evidence="15" id="KW-1185">Reference proteome</keyword>
<dbReference type="SUPFAM" id="SSF158472">
    <property type="entry name" value="HAMP domain-like"/>
    <property type="match status" value="1"/>
</dbReference>
<dbReference type="InterPro" id="IPR004358">
    <property type="entry name" value="Sig_transdc_His_kin-like_C"/>
</dbReference>
<dbReference type="GO" id="GO:0000155">
    <property type="term" value="F:phosphorelay sensor kinase activity"/>
    <property type="evidence" value="ECO:0007669"/>
    <property type="project" value="InterPro"/>
</dbReference>
<keyword evidence="6 11" id="KW-0812">Transmembrane</keyword>
<feature type="domain" description="HAMP" evidence="13">
    <location>
        <begin position="217"/>
        <end position="269"/>
    </location>
</feature>
<dbReference type="Gene3D" id="3.30.565.10">
    <property type="entry name" value="Histidine kinase-like ATPase, C-terminal domain"/>
    <property type="match status" value="1"/>
</dbReference>
<dbReference type="CDD" id="cd00075">
    <property type="entry name" value="HATPase"/>
    <property type="match status" value="1"/>
</dbReference>
<dbReference type="SMART" id="SM00388">
    <property type="entry name" value="HisKA"/>
    <property type="match status" value="1"/>
</dbReference>
<dbReference type="GO" id="GO:0005886">
    <property type="term" value="C:plasma membrane"/>
    <property type="evidence" value="ECO:0007669"/>
    <property type="project" value="UniProtKB-SubCell"/>
</dbReference>
<dbReference type="AlphaFoldDB" id="A0A290ZAJ2"/>
<evidence type="ECO:0000313" key="14">
    <source>
        <dbReference type="EMBL" id="ATE56016.1"/>
    </source>
</evidence>
<dbReference type="EC" id="2.7.13.3" evidence="3"/>
<dbReference type="InterPro" id="IPR050428">
    <property type="entry name" value="TCS_sensor_his_kinase"/>
</dbReference>
<feature type="transmembrane region" description="Helical" evidence="11">
    <location>
        <begin position="33"/>
        <end position="56"/>
    </location>
</feature>
<dbReference type="FunFam" id="1.10.287.130:FF:000001">
    <property type="entry name" value="Two-component sensor histidine kinase"/>
    <property type="match status" value="1"/>
</dbReference>
<dbReference type="SUPFAM" id="SSF47384">
    <property type="entry name" value="Homodimeric domain of signal transducing histidine kinase"/>
    <property type="match status" value="1"/>
</dbReference>
<accession>A0A290ZAJ2</accession>
<organism evidence="14 15">
    <name type="scientific">Actinosynnema pretiosum</name>
    <dbReference type="NCBI Taxonomy" id="42197"/>
    <lineage>
        <taxon>Bacteria</taxon>
        <taxon>Bacillati</taxon>
        <taxon>Actinomycetota</taxon>
        <taxon>Actinomycetes</taxon>
        <taxon>Pseudonocardiales</taxon>
        <taxon>Pseudonocardiaceae</taxon>
        <taxon>Actinosynnema</taxon>
    </lineage>
</organism>
<evidence type="ECO:0000256" key="5">
    <source>
        <dbReference type="ARBA" id="ARBA00022679"/>
    </source>
</evidence>
<dbReference type="KEGG" id="apre:CNX65_24330"/>
<keyword evidence="8 11" id="KW-1133">Transmembrane helix</keyword>
<evidence type="ECO:0000259" key="12">
    <source>
        <dbReference type="PROSITE" id="PS50109"/>
    </source>
</evidence>
<proteinExistence type="predicted"/>
<keyword evidence="4" id="KW-0597">Phosphoprotein</keyword>
<dbReference type="InterPro" id="IPR003660">
    <property type="entry name" value="HAMP_dom"/>
</dbReference>
<evidence type="ECO:0000256" key="8">
    <source>
        <dbReference type="ARBA" id="ARBA00022989"/>
    </source>
</evidence>
<dbReference type="SUPFAM" id="SSF55874">
    <property type="entry name" value="ATPase domain of HSP90 chaperone/DNA topoisomerase II/histidine kinase"/>
    <property type="match status" value="1"/>
</dbReference>
<evidence type="ECO:0000256" key="2">
    <source>
        <dbReference type="ARBA" id="ARBA00004236"/>
    </source>
</evidence>
<dbReference type="CDD" id="cd00082">
    <property type="entry name" value="HisKA"/>
    <property type="match status" value="1"/>
</dbReference>
<dbReference type="EMBL" id="CP023445">
    <property type="protein sequence ID" value="ATE56016.1"/>
    <property type="molecule type" value="Genomic_DNA"/>
</dbReference>
<evidence type="ECO:0000256" key="11">
    <source>
        <dbReference type="SAM" id="Phobius"/>
    </source>
</evidence>
<comment type="catalytic activity">
    <reaction evidence="1">
        <text>ATP + protein L-histidine = ADP + protein N-phospho-L-histidine.</text>
        <dbReference type="EC" id="2.7.13.3"/>
    </reaction>
</comment>
<dbReference type="CDD" id="cd06225">
    <property type="entry name" value="HAMP"/>
    <property type="match status" value="1"/>
</dbReference>
<evidence type="ECO:0000256" key="10">
    <source>
        <dbReference type="ARBA" id="ARBA00023136"/>
    </source>
</evidence>
<dbReference type="InterPro" id="IPR036097">
    <property type="entry name" value="HisK_dim/P_sf"/>
</dbReference>
<protein>
    <recommendedName>
        <fullName evidence="3">histidine kinase</fullName>
        <ecNumber evidence="3">2.7.13.3</ecNumber>
    </recommendedName>
</protein>
<evidence type="ECO:0000256" key="6">
    <source>
        <dbReference type="ARBA" id="ARBA00022692"/>
    </source>
</evidence>
<dbReference type="Pfam" id="PF00512">
    <property type="entry name" value="HisKA"/>
    <property type="match status" value="1"/>
</dbReference>
<dbReference type="Pfam" id="PF02518">
    <property type="entry name" value="HATPase_c"/>
    <property type="match status" value="1"/>
</dbReference>
<evidence type="ECO:0000259" key="13">
    <source>
        <dbReference type="PROSITE" id="PS50885"/>
    </source>
</evidence>
<evidence type="ECO:0000256" key="4">
    <source>
        <dbReference type="ARBA" id="ARBA00022553"/>
    </source>
</evidence>
<name>A0A290ZAJ2_9PSEU</name>
<dbReference type="Pfam" id="PF00672">
    <property type="entry name" value="HAMP"/>
    <property type="match status" value="1"/>
</dbReference>
<dbReference type="Proteomes" id="UP000218505">
    <property type="component" value="Chromosome"/>
</dbReference>
<comment type="subcellular location">
    <subcellularLocation>
        <location evidence="2">Cell membrane</location>
    </subcellularLocation>
</comment>
<keyword evidence="10 11" id="KW-0472">Membrane</keyword>
<reference evidence="14" key="1">
    <citation type="submission" date="2017-09" db="EMBL/GenBank/DDBJ databases">
        <title>Complete Genome Sequence of ansamitocin-producing Bacterium Actinosynnema pretiosum X47.</title>
        <authorList>
            <person name="Cao G."/>
            <person name="Zong G."/>
            <person name="Zhong C."/>
            <person name="Fu J."/>
        </authorList>
    </citation>
    <scope>NUCLEOTIDE SEQUENCE [LARGE SCALE GENOMIC DNA]</scope>
    <source>
        <strain evidence="14">X47</strain>
    </source>
</reference>
<dbReference type="InterPro" id="IPR005467">
    <property type="entry name" value="His_kinase_dom"/>
</dbReference>